<keyword evidence="4" id="KW-0812">Transmembrane</keyword>
<evidence type="ECO:0000256" key="2">
    <source>
        <dbReference type="ARBA" id="ARBA00023065"/>
    </source>
</evidence>
<keyword evidence="2" id="KW-0406">Ion transport</keyword>
<feature type="compositionally biased region" description="Basic and acidic residues" evidence="3">
    <location>
        <begin position="159"/>
        <end position="181"/>
    </location>
</feature>
<keyword evidence="4" id="KW-1133">Transmembrane helix</keyword>
<evidence type="ECO:0008006" key="7">
    <source>
        <dbReference type="Google" id="ProtNLM"/>
    </source>
</evidence>
<evidence type="ECO:0000256" key="3">
    <source>
        <dbReference type="SAM" id="MobiDB-lite"/>
    </source>
</evidence>
<dbReference type="AlphaFoldDB" id="A0A426ZKJ3"/>
<feature type="region of interest" description="Disordered" evidence="3">
    <location>
        <begin position="154"/>
        <end position="181"/>
    </location>
</feature>
<organism evidence="5 6">
    <name type="scientific">Ensete ventricosum</name>
    <name type="common">Abyssinian banana</name>
    <name type="synonym">Musa ensete</name>
    <dbReference type="NCBI Taxonomy" id="4639"/>
    <lineage>
        <taxon>Eukaryota</taxon>
        <taxon>Viridiplantae</taxon>
        <taxon>Streptophyta</taxon>
        <taxon>Embryophyta</taxon>
        <taxon>Tracheophyta</taxon>
        <taxon>Spermatophyta</taxon>
        <taxon>Magnoliopsida</taxon>
        <taxon>Liliopsida</taxon>
        <taxon>Zingiberales</taxon>
        <taxon>Musaceae</taxon>
        <taxon>Ensete</taxon>
    </lineage>
</organism>
<dbReference type="InterPro" id="IPR004713">
    <property type="entry name" value="CaH_exchang"/>
</dbReference>
<evidence type="ECO:0000313" key="5">
    <source>
        <dbReference type="EMBL" id="RRT64523.1"/>
    </source>
</evidence>
<dbReference type="PANTHER" id="PTHR31503">
    <property type="entry name" value="VACUOLAR CALCIUM ION TRANSPORTER"/>
    <property type="match status" value="1"/>
</dbReference>
<evidence type="ECO:0000256" key="4">
    <source>
        <dbReference type="SAM" id="Phobius"/>
    </source>
</evidence>
<evidence type="ECO:0000313" key="6">
    <source>
        <dbReference type="Proteomes" id="UP000287651"/>
    </source>
</evidence>
<feature type="transmembrane region" description="Helical" evidence="4">
    <location>
        <begin position="50"/>
        <end position="69"/>
    </location>
</feature>
<gene>
    <name evidence="5" type="ORF">B296_00041780</name>
</gene>
<dbReference type="EMBL" id="AMZH03006158">
    <property type="protein sequence ID" value="RRT64523.1"/>
    <property type="molecule type" value="Genomic_DNA"/>
</dbReference>
<protein>
    <recommendedName>
        <fullName evidence="7">Sodium/calcium exchanger membrane region domain-containing protein</fullName>
    </recommendedName>
</protein>
<comment type="caution">
    <text evidence="5">The sequence shown here is derived from an EMBL/GenBank/DDBJ whole genome shotgun (WGS) entry which is preliminary data.</text>
</comment>
<name>A0A426ZKJ3_ENSVE</name>
<dbReference type="GO" id="GO:0009705">
    <property type="term" value="C:plant-type vacuole membrane"/>
    <property type="evidence" value="ECO:0007669"/>
    <property type="project" value="TreeGrafter"/>
</dbReference>
<accession>A0A426ZKJ3</accession>
<dbReference type="Proteomes" id="UP000287651">
    <property type="component" value="Unassembled WGS sequence"/>
</dbReference>
<sequence>MEVTVIVTTLWQAAAVVNSGLLLMAVMGLLFPAVLHYTHSEVHYGKSELALSRFSSCIMLVAYAFYLVFQLKGQNESYDRVNENKKETRRKRWGRDLIPDGSQGVGLRLLGDVVGGELAGHRKGGSVLPRLPHPVGVGRLLLGHPAALHTEIAATLPDPRNRRPGEKTRTDRRKEKAEKNEIRWEGRPRRLSDEFGEAKTLEETGEIVLGRRVSKSGTTLSSALAKPGGFSKLPGSSEPFSSP</sequence>
<dbReference type="GO" id="GO:0006874">
    <property type="term" value="P:intracellular calcium ion homeostasis"/>
    <property type="evidence" value="ECO:0007669"/>
    <property type="project" value="TreeGrafter"/>
</dbReference>
<reference evidence="5 6" key="1">
    <citation type="journal article" date="2014" name="Agronomy (Basel)">
        <title>A Draft Genome Sequence for Ensete ventricosum, the Drought-Tolerant Tree Against Hunger.</title>
        <authorList>
            <person name="Harrison J."/>
            <person name="Moore K.A."/>
            <person name="Paszkiewicz K."/>
            <person name="Jones T."/>
            <person name="Grant M."/>
            <person name="Ambacheew D."/>
            <person name="Muzemil S."/>
            <person name="Studholme D.J."/>
        </authorList>
    </citation>
    <scope>NUCLEOTIDE SEQUENCE [LARGE SCALE GENOMIC DNA]</scope>
</reference>
<feature type="region of interest" description="Disordered" evidence="3">
    <location>
        <begin position="214"/>
        <end position="243"/>
    </location>
</feature>
<dbReference type="PANTHER" id="PTHR31503:SF48">
    <property type="entry name" value="VACUOLAR CATION_PROTON EXCHANGER 2"/>
    <property type="match status" value="1"/>
</dbReference>
<feature type="transmembrane region" description="Helical" evidence="4">
    <location>
        <begin position="20"/>
        <end position="38"/>
    </location>
</feature>
<keyword evidence="1" id="KW-0813">Transport</keyword>
<keyword evidence="4" id="KW-0472">Membrane</keyword>
<dbReference type="GO" id="GO:0015369">
    <property type="term" value="F:calcium:proton antiporter activity"/>
    <property type="evidence" value="ECO:0007669"/>
    <property type="project" value="TreeGrafter"/>
</dbReference>
<keyword evidence="1" id="KW-0050">Antiport</keyword>
<evidence type="ECO:0000256" key="1">
    <source>
        <dbReference type="ARBA" id="ARBA00022449"/>
    </source>
</evidence>
<proteinExistence type="predicted"/>